<sequence length="350" mass="39418">MSGATVPGTLLSRARRLVARSPAAVALAKRVYRSPRLQQTAAFRRFVRSRAAGAEAAVQAGAPPQLWLETVLTCNARCSMCVHSERKMVGVMSMDLFRRLVDEASAWGVDSVCLSIYGEPMVDKRWLERLQYVCMAGMTYSFFSNASILTPELAAAMLELGGWTEVNFSVNGFSKPVYEAVMPPLSRDRVYANIERFLELRRAHEGEVPRVTVSCVTLAENVHELPEFVRFWRPRVDRVSIADRTDWLGELRKTDRAVPVRGRLRVMDDSQPQTPCPAPWRKMYVYADGRVSPCCEDAALRQLILGDTNVQTLRQIYHGPGYAALRALHLHDRRGDHRICGACRVNPPWI</sequence>
<dbReference type="SUPFAM" id="SSF102114">
    <property type="entry name" value="Radical SAM enzymes"/>
    <property type="match status" value="1"/>
</dbReference>
<evidence type="ECO:0000313" key="8">
    <source>
        <dbReference type="EMBL" id="SFF42980.1"/>
    </source>
</evidence>
<evidence type="ECO:0000256" key="2">
    <source>
        <dbReference type="ARBA" id="ARBA00022485"/>
    </source>
</evidence>
<dbReference type="RefSeq" id="WP_096332649.1">
    <property type="nucleotide sequence ID" value="NZ_FOMX01000071.1"/>
</dbReference>
<dbReference type="Gene3D" id="3.20.20.70">
    <property type="entry name" value="Aldolase class I"/>
    <property type="match status" value="1"/>
</dbReference>
<dbReference type="Pfam" id="PF04055">
    <property type="entry name" value="Radical_SAM"/>
    <property type="match status" value="1"/>
</dbReference>
<dbReference type="InterPro" id="IPR050377">
    <property type="entry name" value="Radical_SAM_PqqE_MftC-like"/>
</dbReference>
<dbReference type="PROSITE" id="PS51918">
    <property type="entry name" value="RADICAL_SAM"/>
    <property type="match status" value="1"/>
</dbReference>
<dbReference type="GO" id="GO:0046872">
    <property type="term" value="F:metal ion binding"/>
    <property type="evidence" value="ECO:0007669"/>
    <property type="project" value="UniProtKB-KW"/>
</dbReference>
<evidence type="ECO:0000256" key="5">
    <source>
        <dbReference type="ARBA" id="ARBA00023004"/>
    </source>
</evidence>
<dbReference type="InterPro" id="IPR023885">
    <property type="entry name" value="4Fe4S-binding_SPASM_dom"/>
</dbReference>
<keyword evidence="9" id="KW-1185">Reference proteome</keyword>
<dbReference type="PANTHER" id="PTHR11228">
    <property type="entry name" value="RADICAL SAM DOMAIN PROTEIN"/>
    <property type="match status" value="1"/>
</dbReference>
<keyword evidence="6" id="KW-0411">Iron-sulfur</keyword>
<dbReference type="Proteomes" id="UP000199400">
    <property type="component" value="Unassembled WGS sequence"/>
</dbReference>
<proteinExistence type="predicted"/>
<accession>A0A1I2IMS0</accession>
<dbReference type="SFLD" id="SFLDG01067">
    <property type="entry name" value="SPASM/twitch_domain_containing"/>
    <property type="match status" value="1"/>
</dbReference>
<dbReference type="CDD" id="cd01335">
    <property type="entry name" value="Radical_SAM"/>
    <property type="match status" value="1"/>
</dbReference>
<dbReference type="PANTHER" id="PTHR11228:SF7">
    <property type="entry name" value="PQQA PEPTIDE CYCLASE"/>
    <property type="match status" value="1"/>
</dbReference>
<dbReference type="AlphaFoldDB" id="A0A1I2IMS0"/>
<evidence type="ECO:0000259" key="7">
    <source>
        <dbReference type="PROSITE" id="PS51918"/>
    </source>
</evidence>
<dbReference type="InterPro" id="IPR058240">
    <property type="entry name" value="rSAM_sf"/>
</dbReference>
<feature type="domain" description="Radical SAM core" evidence="7">
    <location>
        <begin position="60"/>
        <end position="277"/>
    </location>
</feature>
<protein>
    <submittedName>
        <fullName evidence="8">Radical SAM superfamily enzyme, MoaA/NifB/PqqE/SkfB family</fullName>
    </submittedName>
</protein>
<reference evidence="9" key="1">
    <citation type="submission" date="2016-10" db="EMBL/GenBank/DDBJ databases">
        <authorList>
            <person name="Varghese N."/>
            <person name="Submissions S."/>
        </authorList>
    </citation>
    <scope>NUCLEOTIDE SEQUENCE [LARGE SCALE GENOMIC DNA]</scope>
    <source>
        <strain evidence="9">ATCC 25963</strain>
    </source>
</reference>
<dbReference type="CDD" id="cd21109">
    <property type="entry name" value="SPASM"/>
    <property type="match status" value="1"/>
</dbReference>
<dbReference type="GO" id="GO:0003824">
    <property type="term" value="F:catalytic activity"/>
    <property type="evidence" value="ECO:0007669"/>
    <property type="project" value="InterPro"/>
</dbReference>
<organism evidence="8 9">
    <name type="scientific">Nannocystis exedens</name>
    <dbReference type="NCBI Taxonomy" id="54"/>
    <lineage>
        <taxon>Bacteria</taxon>
        <taxon>Pseudomonadati</taxon>
        <taxon>Myxococcota</taxon>
        <taxon>Polyangia</taxon>
        <taxon>Nannocystales</taxon>
        <taxon>Nannocystaceae</taxon>
        <taxon>Nannocystis</taxon>
    </lineage>
</organism>
<evidence type="ECO:0000256" key="1">
    <source>
        <dbReference type="ARBA" id="ARBA00001966"/>
    </source>
</evidence>
<keyword evidence="2" id="KW-0004">4Fe-4S</keyword>
<name>A0A1I2IMS0_9BACT</name>
<dbReference type="GO" id="GO:0051536">
    <property type="term" value="F:iron-sulfur cluster binding"/>
    <property type="evidence" value="ECO:0007669"/>
    <property type="project" value="UniProtKB-KW"/>
</dbReference>
<evidence type="ECO:0000256" key="4">
    <source>
        <dbReference type="ARBA" id="ARBA00022723"/>
    </source>
</evidence>
<dbReference type="OrthoDB" id="9772409at2"/>
<keyword evidence="3" id="KW-0949">S-adenosyl-L-methionine</keyword>
<evidence type="ECO:0000313" key="9">
    <source>
        <dbReference type="Proteomes" id="UP000199400"/>
    </source>
</evidence>
<dbReference type="STRING" id="54.SAMN02745121_08812"/>
<evidence type="ECO:0000256" key="3">
    <source>
        <dbReference type="ARBA" id="ARBA00022691"/>
    </source>
</evidence>
<keyword evidence="4" id="KW-0479">Metal-binding</keyword>
<gene>
    <name evidence="8" type="ORF">SAMN02745121_08812</name>
</gene>
<keyword evidence="5" id="KW-0408">Iron</keyword>
<dbReference type="SFLD" id="SFLDS00029">
    <property type="entry name" value="Radical_SAM"/>
    <property type="match status" value="1"/>
</dbReference>
<comment type="cofactor">
    <cofactor evidence="1">
        <name>[4Fe-4S] cluster</name>
        <dbReference type="ChEBI" id="CHEBI:49883"/>
    </cofactor>
</comment>
<dbReference type="InterPro" id="IPR007197">
    <property type="entry name" value="rSAM"/>
</dbReference>
<dbReference type="EMBL" id="FOMX01000071">
    <property type="protein sequence ID" value="SFF42980.1"/>
    <property type="molecule type" value="Genomic_DNA"/>
</dbReference>
<dbReference type="Pfam" id="PF13186">
    <property type="entry name" value="SPASM"/>
    <property type="match status" value="1"/>
</dbReference>
<dbReference type="InterPro" id="IPR034391">
    <property type="entry name" value="AdoMet-like_SPASM_containing"/>
</dbReference>
<dbReference type="InterPro" id="IPR013785">
    <property type="entry name" value="Aldolase_TIM"/>
</dbReference>
<dbReference type="SFLD" id="SFLDG01387">
    <property type="entry name" value="BtrN-like_SPASM_domain_contain"/>
    <property type="match status" value="1"/>
</dbReference>
<evidence type="ECO:0000256" key="6">
    <source>
        <dbReference type="ARBA" id="ARBA00023014"/>
    </source>
</evidence>